<evidence type="ECO:0000313" key="3">
    <source>
        <dbReference type="EMBL" id="SVA14848.1"/>
    </source>
</evidence>
<feature type="domain" description="Pyruvate phosphate dikinase AMP/ATP-binding" evidence="2">
    <location>
        <begin position="21"/>
        <end position="58"/>
    </location>
</feature>
<accession>A0A381TH31</accession>
<feature type="domain" description="Pyruvate phosphate dikinase AMP/ATP-binding" evidence="2">
    <location>
        <begin position="60"/>
        <end position="310"/>
    </location>
</feature>
<feature type="domain" description="PEP-utilising enzyme mobile" evidence="1">
    <location>
        <begin position="448"/>
        <end position="476"/>
    </location>
</feature>
<dbReference type="SUPFAM" id="SSF52009">
    <property type="entry name" value="Phosphohistidine domain"/>
    <property type="match status" value="1"/>
</dbReference>
<dbReference type="Gene3D" id="3.30.1490.20">
    <property type="entry name" value="ATP-grasp fold, A domain"/>
    <property type="match status" value="1"/>
</dbReference>
<dbReference type="InterPro" id="IPR010121">
    <property type="entry name" value="Pyruvate_phosphate_dikinase"/>
</dbReference>
<dbReference type="PANTHER" id="PTHR22931">
    <property type="entry name" value="PHOSPHOENOLPYRUVATE DIKINASE-RELATED"/>
    <property type="match status" value="1"/>
</dbReference>
<dbReference type="EMBL" id="UINC01004509">
    <property type="protein sequence ID" value="SVA14848.1"/>
    <property type="molecule type" value="Genomic_DNA"/>
</dbReference>
<protein>
    <recommendedName>
        <fullName evidence="4">Pyruvate phosphate dikinase AMP/ATP-binding domain-containing protein</fullName>
    </recommendedName>
</protein>
<dbReference type="InterPro" id="IPR002192">
    <property type="entry name" value="PPDK_AMP/ATP-bd"/>
</dbReference>
<feature type="non-terminal residue" evidence="3">
    <location>
        <position position="476"/>
    </location>
</feature>
<dbReference type="GO" id="GO:0050242">
    <property type="term" value="F:pyruvate, phosphate dikinase activity"/>
    <property type="evidence" value="ECO:0007669"/>
    <property type="project" value="InterPro"/>
</dbReference>
<dbReference type="Gene3D" id="1.10.189.10">
    <property type="entry name" value="Pyruvate Phosphate Dikinase, domain 2"/>
    <property type="match status" value="1"/>
</dbReference>
<dbReference type="Gene3D" id="1.20.80.30">
    <property type="match status" value="1"/>
</dbReference>
<dbReference type="SUPFAM" id="SSF56059">
    <property type="entry name" value="Glutathione synthetase ATP-binding domain-like"/>
    <property type="match status" value="1"/>
</dbReference>
<dbReference type="Gene3D" id="3.50.30.10">
    <property type="entry name" value="Phosphohistidine domain"/>
    <property type="match status" value="1"/>
</dbReference>
<organism evidence="3">
    <name type="scientific">marine metagenome</name>
    <dbReference type="NCBI Taxonomy" id="408172"/>
    <lineage>
        <taxon>unclassified sequences</taxon>
        <taxon>metagenomes</taxon>
        <taxon>ecological metagenomes</taxon>
    </lineage>
</organism>
<dbReference type="InterPro" id="IPR013815">
    <property type="entry name" value="ATP_grasp_subdomain_1"/>
</dbReference>
<dbReference type="Gene3D" id="3.30.470.20">
    <property type="entry name" value="ATP-grasp fold, B domain"/>
    <property type="match status" value="1"/>
</dbReference>
<dbReference type="InterPro" id="IPR008279">
    <property type="entry name" value="PEP-util_enz_mobile_dom"/>
</dbReference>
<gene>
    <name evidence="3" type="ORF">METZ01_LOCUS67702</name>
</gene>
<dbReference type="InterPro" id="IPR036637">
    <property type="entry name" value="Phosphohistidine_dom_sf"/>
</dbReference>
<dbReference type="Pfam" id="PF00391">
    <property type="entry name" value="PEP-utilizers"/>
    <property type="match status" value="1"/>
</dbReference>
<dbReference type="AlphaFoldDB" id="A0A381TH31"/>
<evidence type="ECO:0008006" key="4">
    <source>
        <dbReference type="Google" id="ProtNLM"/>
    </source>
</evidence>
<name>A0A381TH31_9ZZZZ</name>
<evidence type="ECO:0000259" key="1">
    <source>
        <dbReference type="Pfam" id="PF00391"/>
    </source>
</evidence>
<dbReference type="GO" id="GO:0005524">
    <property type="term" value="F:ATP binding"/>
    <property type="evidence" value="ECO:0007669"/>
    <property type="project" value="InterPro"/>
</dbReference>
<dbReference type="GO" id="GO:0016301">
    <property type="term" value="F:kinase activity"/>
    <property type="evidence" value="ECO:0007669"/>
    <property type="project" value="InterPro"/>
</dbReference>
<proteinExistence type="predicted"/>
<dbReference type="Pfam" id="PF01326">
    <property type="entry name" value="PPDK_N"/>
    <property type="match status" value="3"/>
</dbReference>
<dbReference type="PANTHER" id="PTHR22931:SF9">
    <property type="entry name" value="PYRUVATE, PHOSPHATE DIKINASE 1, CHLOROPLASTIC"/>
    <property type="match status" value="1"/>
</dbReference>
<evidence type="ECO:0000259" key="2">
    <source>
        <dbReference type="Pfam" id="PF01326"/>
    </source>
</evidence>
<reference evidence="3" key="1">
    <citation type="submission" date="2018-05" db="EMBL/GenBank/DDBJ databases">
        <authorList>
            <person name="Lanie J.A."/>
            <person name="Ng W.-L."/>
            <person name="Kazmierczak K.M."/>
            <person name="Andrzejewski T.M."/>
            <person name="Davidsen T.M."/>
            <person name="Wayne K.J."/>
            <person name="Tettelin H."/>
            <person name="Glass J.I."/>
            <person name="Rusch D."/>
            <person name="Podicherti R."/>
            <person name="Tsui H.-C.T."/>
            <person name="Winkler M.E."/>
        </authorList>
    </citation>
    <scope>NUCLEOTIDE SEQUENCE</scope>
</reference>
<feature type="domain" description="Pyruvate phosphate dikinase AMP/ATP-binding" evidence="2">
    <location>
        <begin position="326"/>
        <end position="374"/>
    </location>
</feature>
<sequence>MKNYVYSFGGGTADGSANMKNLLGGKGANLAEMNHLDIPVPPGFTITTDVCQHYYNYKQSLPDELETQVNKALIKTEKTMGAKFGDTKNPLLVSIRSGARQSMPGMMETILNVGLTTHTIPGLIHRTNNKRFVYDAYRRLIMMYADVVMEKAAGREPDEGQGIRQRLEERLEDYKKEKNYLTDTDLTSGDLETLISVFKKEIKNILGEEFPDNPTEQLWGGIKAVFQSWNGTRAQSYRRIENIPSEWGTAVNVQSMVFGNMGEDSATGVAFTRNPATGENKFYGEWLSNAQGEDVVAGTRTPGPLNEDTKTKETRHLASLETVTPGLYKELANIRLKLEKHYTDMQDIEFTIQKGRLWMLQTRAGKRNGAAAIKMAVDMVGEGLINKQTALSRVNPEQLDELLHPMLDSENEKRATLITRGLPAGPGGAVGKIVFTADDAELWKNKGEKVILIREETSPEDVHGMHAAEAILTAKG</sequence>